<dbReference type="Gramene" id="LPERR04G06410.1">
    <property type="protein sequence ID" value="LPERR04G06410.1"/>
    <property type="gene ID" value="LPERR04G06410"/>
</dbReference>
<reference evidence="5 6" key="1">
    <citation type="submission" date="2012-08" db="EMBL/GenBank/DDBJ databases">
        <title>Oryza genome evolution.</title>
        <authorList>
            <person name="Wing R.A."/>
        </authorList>
    </citation>
    <scope>NUCLEOTIDE SEQUENCE</scope>
</reference>
<name>A0A0D9W3X9_9ORYZ</name>
<dbReference type="AlphaFoldDB" id="A0A0D9W3X9"/>
<evidence type="ECO:0000256" key="3">
    <source>
        <dbReference type="SAM" id="SignalP"/>
    </source>
</evidence>
<dbReference type="eggNOG" id="ENOG502QQPF">
    <property type="taxonomic scope" value="Eukaryota"/>
</dbReference>
<evidence type="ECO:0000259" key="4">
    <source>
        <dbReference type="Pfam" id="PF13947"/>
    </source>
</evidence>
<evidence type="ECO:0000313" key="5">
    <source>
        <dbReference type="EnsemblPlants" id="LPERR04G06410.1"/>
    </source>
</evidence>
<keyword evidence="6" id="KW-1185">Reference proteome</keyword>
<evidence type="ECO:0000256" key="2">
    <source>
        <dbReference type="ARBA" id="ARBA00022729"/>
    </source>
</evidence>
<feature type="chain" id="PRO_5002348682" description="Wall-associated receptor kinase galacturonan-binding domain-containing protein" evidence="3">
    <location>
        <begin position="27"/>
        <end position="320"/>
    </location>
</feature>
<evidence type="ECO:0000256" key="1">
    <source>
        <dbReference type="ARBA" id="ARBA00004167"/>
    </source>
</evidence>
<dbReference type="PANTHER" id="PTHR33491">
    <property type="entry name" value="OSJNBA0016N04.9 PROTEIN"/>
    <property type="match status" value="1"/>
</dbReference>
<reference evidence="6" key="2">
    <citation type="submission" date="2013-12" db="EMBL/GenBank/DDBJ databases">
        <authorList>
            <person name="Yu Y."/>
            <person name="Lee S."/>
            <person name="de Baynast K."/>
            <person name="Wissotski M."/>
            <person name="Liu L."/>
            <person name="Talag J."/>
            <person name="Goicoechea J."/>
            <person name="Angelova A."/>
            <person name="Jetty R."/>
            <person name="Kudrna D."/>
            <person name="Golser W."/>
            <person name="Rivera L."/>
            <person name="Zhang J."/>
            <person name="Wing R."/>
        </authorList>
    </citation>
    <scope>NUCLEOTIDE SEQUENCE</scope>
</reference>
<dbReference type="HOGENOM" id="CLU_000288_43_10_1"/>
<dbReference type="GO" id="GO:0030247">
    <property type="term" value="F:polysaccharide binding"/>
    <property type="evidence" value="ECO:0007669"/>
    <property type="project" value="InterPro"/>
</dbReference>
<dbReference type="EnsemblPlants" id="LPERR04G06410.1">
    <property type="protein sequence ID" value="LPERR04G06410.1"/>
    <property type="gene ID" value="LPERR04G06410"/>
</dbReference>
<dbReference type="GO" id="GO:0016020">
    <property type="term" value="C:membrane"/>
    <property type="evidence" value="ECO:0007669"/>
    <property type="project" value="UniProtKB-SubCell"/>
</dbReference>
<keyword evidence="2 3" id="KW-0732">Signal</keyword>
<accession>A0A0D9W3X9</accession>
<dbReference type="Pfam" id="PF13947">
    <property type="entry name" value="GUB_WAK_bind"/>
    <property type="match status" value="1"/>
</dbReference>
<feature type="domain" description="Wall-associated receptor kinase galacturonan-binding" evidence="4">
    <location>
        <begin position="39"/>
        <end position="98"/>
    </location>
</feature>
<organism evidence="5 6">
    <name type="scientific">Leersia perrieri</name>
    <dbReference type="NCBI Taxonomy" id="77586"/>
    <lineage>
        <taxon>Eukaryota</taxon>
        <taxon>Viridiplantae</taxon>
        <taxon>Streptophyta</taxon>
        <taxon>Embryophyta</taxon>
        <taxon>Tracheophyta</taxon>
        <taxon>Spermatophyta</taxon>
        <taxon>Magnoliopsida</taxon>
        <taxon>Liliopsida</taxon>
        <taxon>Poales</taxon>
        <taxon>Poaceae</taxon>
        <taxon>BOP clade</taxon>
        <taxon>Oryzoideae</taxon>
        <taxon>Oryzeae</taxon>
        <taxon>Oryzinae</taxon>
        <taxon>Leersia</taxon>
    </lineage>
</organism>
<dbReference type="Proteomes" id="UP000032180">
    <property type="component" value="Chromosome 4"/>
</dbReference>
<evidence type="ECO:0000313" key="6">
    <source>
        <dbReference type="Proteomes" id="UP000032180"/>
    </source>
</evidence>
<dbReference type="InterPro" id="IPR025287">
    <property type="entry name" value="WAK_GUB"/>
</dbReference>
<dbReference type="Gene3D" id="2.10.25.10">
    <property type="entry name" value="Laminin"/>
    <property type="match status" value="1"/>
</dbReference>
<reference evidence="5" key="3">
    <citation type="submission" date="2015-04" db="UniProtKB">
        <authorList>
            <consortium name="EnsemblPlants"/>
        </authorList>
    </citation>
    <scope>IDENTIFICATION</scope>
</reference>
<protein>
    <recommendedName>
        <fullName evidence="4">Wall-associated receptor kinase galacturonan-binding domain-containing protein</fullName>
    </recommendedName>
</protein>
<sequence>MLPHRSAALAAVRAALMLFLISKVLASGEPLAAVAKRDCHECGGVDIPYPFGVRSSGCAMAPDYEVDCNETSKGVYKPFVSRNVEVLKISLQIGQARVMNHISSSCYNNISQTMDPPDEWYLNLTGTAYRLSDSANKFTVIGCRTLAYIADESYVGKYMSGCVSVCRRGDLRNAINGTCTGIGCCQTNIRTNLDYYQIVFEVGSLNTSGIYNMTPCSYAVLMDSSNFTFSTAYLTSTEFNTTYGGQAPLVLDWAIRTANSCEEAQKNFTSYACKANTFCLNSTNGPGYLCNCKKGYQGNPYLQGPNGCQASDSASSASDF</sequence>
<dbReference type="STRING" id="77586.A0A0D9W3X9"/>
<comment type="subcellular location">
    <subcellularLocation>
        <location evidence="1">Membrane</location>
        <topology evidence="1">Single-pass membrane protein</topology>
    </subcellularLocation>
</comment>
<feature type="signal peptide" evidence="3">
    <location>
        <begin position="1"/>
        <end position="26"/>
    </location>
</feature>
<proteinExistence type="predicted"/>